<dbReference type="Gene3D" id="3.30.450.20">
    <property type="entry name" value="PAS domain"/>
    <property type="match status" value="1"/>
</dbReference>
<dbReference type="EMBL" id="JAEMHM010000020">
    <property type="protein sequence ID" value="MBJ6727127.1"/>
    <property type="molecule type" value="Genomic_DNA"/>
</dbReference>
<organism evidence="14 15">
    <name type="scientific">Geomesophilobacter sediminis</name>
    <dbReference type="NCBI Taxonomy" id="2798584"/>
    <lineage>
        <taxon>Bacteria</taxon>
        <taxon>Pseudomonadati</taxon>
        <taxon>Thermodesulfobacteriota</taxon>
        <taxon>Desulfuromonadia</taxon>
        <taxon>Geobacterales</taxon>
        <taxon>Geobacteraceae</taxon>
        <taxon>Geomesophilobacter</taxon>
    </lineage>
</organism>
<dbReference type="InterPro" id="IPR029151">
    <property type="entry name" value="Sensor-like_sf"/>
</dbReference>
<dbReference type="CDD" id="cd00082">
    <property type="entry name" value="HisKA"/>
    <property type="match status" value="1"/>
</dbReference>
<dbReference type="AlphaFoldDB" id="A0A8J7M1Y2"/>
<evidence type="ECO:0000256" key="3">
    <source>
        <dbReference type="ARBA" id="ARBA00012438"/>
    </source>
</evidence>
<dbReference type="PROSITE" id="PS50109">
    <property type="entry name" value="HIS_KIN"/>
    <property type="match status" value="1"/>
</dbReference>
<dbReference type="PANTHER" id="PTHR43065:SF42">
    <property type="entry name" value="TWO-COMPONENT SENSOR PPRA"/>
    <property type="match status" value="1"/>
</dbReference>
<dbReference type="InterPro" id="IPR036890">
    <property type="entry name" value="HATPase_C_sf"/>
</dbReference>
<evidence type="ECO:0000256" key="11">
    <source>
        <dbReference type="SAM" id="Phobius"/>
    </source>
</evidence>
<dbReference type="Pfam" id="PF00512">
    <property type="entry name" value="HisKA"/>
    <property type="match status" value="1"/>
</dbReference>
<dbReference type="Proteomes" id="UP000636888">
    <property type="component" value="Unassembled WGS sequence"/>
</dbReference>
<feature type="domain" description="Histidine kinase" evidence="12">
    <location>
        <begin position="452"/>
        <end position="660"/>
    </location>
</feature>
<evidence type="ECO:0000313" key="15">
    <source>
        <dbReference type="Proteomes" id="UP000636888"/>
    </source>
</evidence>
<accession>A0A8J7M1Y2</accession>
<dbReference type="Pfam" id="PF17202">
    <property type="entry name" value="sCache_3_3"/>
    <property type="match status" value="1"/>
</dbReference>
<feature type="domain" description="HAMP" evidence="13">
    <location>
        <begin position="351"/>
        <end position="403"/>
    </location>
</feature>
<dbReference type="PRINTS" id="PR00344">
    <property type="entry name" value="BCTRLSENSOR"/>
</dbReference>
<dbReference type="Gene3D" id="3.30.565.10">
    <property type="entry name" value="Histidine kinase-like ATPase, C-terminal domain"/>
    <property type="match status" value="1"/>
</dbReference>
<feature type="transmembrane region" description="Helical" evidence="11">
    <location>
        <begin position="12"/>
        <end position="34"/>
    </location>
</feature>
<dbReference type="InterPro" id="IPR033463">
    <property type="entry name" value="sCache_3"/>
</dbReference>
<keyword evidence="10 11" id="KW-0472">Membrane</keyword>
<dbReference type="PANTHER" id="PTHR43065">
    <property type="entry name" value="SENSOR HISTIDINE KINASE"/>
    <property type="match status" value="1"/>
</dbReference>
<keyword evidence="15" id="KW-1185">Reference proteome</keyword>
<evidence type="ECO:0000256" key="2">
    <source>
        <dbReference type="ARBA" id="ARBA00004651"/>
    </source>
</evidence>
<evidence type="ECO:0000256" key="10">
    <source>
        <dbReference type="ARBA" id="ARBA00023136"/>
    </source>
</evidence>
<keyword evidence="6" id="KW-0808">Transferase</keyword>
<dbReference type="SMART" id="SM00304">
    <property type="entry name" value="HAMP"/>
    <property type="match status" value="1"/>
</dbReference>
<feature type="transmembrane region" description="Helical" evidence="11">
    <location>
        <begin position="328"/>
        <end position="354"/>
    </location>
</feature>
<dbReference type="Pfam" id="PF02518">
    <property type="entry name" value="HATPase_c"/>
    <property type="match status" value="1"/>
</dbReference>
<comment type="catalytic activity">
    <reaction evidence="1">
        <text>ATP + protein L-histidine = ADP + protein N-phospho-L-histidine.</text>
        <dbReference type="EC" id="2.7.13.3"/>
    </reaction>
</comment>
<evidence type="ECO:0000256" key="7">
    <source>
        <dbReference type="ARBA" id="ARBA00022692"/>
    </source>
</evidence>
<dbReference type="Pfam" id="PF00672">
    <property type="entry name" value="HAMP"/>
    <property type="match status" value="1"/>
</dbReference>
<dbReference type="InterPro" id="IPR003594">
    <property type="entry name" value="HATPase_dom"/>
</dbReference>
<keyword evidence="9 11" id="KW-1133">Transmembrane helix</keyword>
<keyword evidence="8" id="KW-0418">Kinase</keyword>
<dbReference type="SUPFAM" id="SSF103190">
    <property type="entry name" value="Sensory domain-like"/>
    <property type="match status" value="1"/>
</dbReference>
<dbReference type="InterPro" id="IPR003661">
    <property type="entry name" value="HisK_dim/P_dom"/>
</dbReference>
<dbReference type="CDD" id="cd06225">
    <property type="entry name" value="HAMP"/>
    <property type="match status" value="1"/>
</dbReference>
<evidence type="ECO:0000313" key="14">
    <source>
        <dbReference type="EMBL" id="MBJ6727127.1"/>
    </source>
</evidence>
<dbReference type="InterPro" id="IPR005467">
    <property type="entry name" value="His_kinase_dom"/>
</dbReference>
<dbReference type="InterPro" id="IPR004358">
    <property type="entry name" value="Sig_transdc_His_kin-like_C"/>
</dbReference>
<sequence>MKRRFPIRTKLTIGSLVPLFAVMVIVSIAGGWIVKDKIADQAQDKVRTDLNSAREIYGSELKQMAELVEYAASTPIAGTGIATGNRATFAALLDPLQKKKRLDILAVADKNGRILYRAADPHRTAGGVTALSAVSRALAGRQVSGTEIASGSALAVEGPELAQRAIIAVTRTPRAVRPDTAGTVTSGMLLVSAAPVRDASGAVSGVIYGAILLNKDNALVDRIKDTVYEGVRFETQDIGSATIFLDGTRIATNVRDSQGERAIGTKMSDEVYRRVMLEKKKWLDRAFVVNDWYLTAYEPILDLDGRPVGSLYVGMLEKPYAALKDQAMAIFAGILLIGTVLGLGVSGIISGWLARPIKELETFARRVAVGERDLKVEIRSADEVGDLAAEFNQMTASLAQREEEIHTLNRSLEQKVLSRTAELQEKNRLLLAAHEDLARAEKLADLGIVAAGVAHEMNNPLAIIRGNTELLEMYLPEDGDGREEVEVINRQTERMAKIVSNLLTFARQRPMRLEEVAIPRLLDDIIEQAGHQVDLAGIRIERRYPPQLPKISGDPDKLRQVFVNLIVNAVQAMPQGGVLTLTAEPAEEGFCAVSVGDTGGGIPPEHLDKLFTPFFTTKEAGTGLGLSVSYGIVKDHKGTIKPESVPGQGTRFRVLLPVVRKEEE</sequence>
<proteinExistence type="predicted"/>
<dbReference type="GO" id="GO:0005886">
    <property type="term" value="C:plasma membrane"/>
    <property type="evidence" value="ECO:0007669"/>
    <property type="project" value="UniProtKB-SubCell"/>
</dbReference>
<dbReference type="InterPro" id="IPR036097">
    <property type="entry name" value="HisK_dim/P_sf"/>
</dbReference>
<comment type="subcellular location">
    <subcellularLocation>
        <location evidence="2">Cell membrane</location>
        <topology evidence="2">Multi-pass membrane protein</topology>
    </subcellularLocation>
</comment>
<comment type="caution">
    <text evidence="14">The sequence shown here is derived from an EMBL/GenBank/DDBJ whole genome shotgun (WGS) entry which is preliminary data.</text>
</comment>
<dbReference type="SMART" id="SM00387">
    <property type="entry name" value="HATPase_c"/>
    <property type="match status" value="1"/>
</dbReference>
<evidence type="ECO:0000256" key="6">
    <source>
        <dbReference type="ARBA" id="ARBA00022679"/>
    </source>
</evidence>
<dbReference type="RefSeq" id="WP_199386039.1">
    <property type="nucleotide sequence ID" value="NZ_JAEMHM010000020.1"/>
</dbReference>
<evidence type="ECO:0000256" key="5">
    <source>
        <dbReference type="ARBA" id="ARBA00022553"/>
    </source>
</evidence>
<evidence type="ECO:0000256" key="4">
    <source>
        <dbReference type="ARBA" id="ARBA00022475"/>
    </source>
</evidence>
<dbReference type="EC" id="2.7.13.3" evidence="3"/>
<dbReference type="SUPFAM" id="SSF158472">
    <property type="entry name" value="HAMP domain-like"/>
    <property type="match status" value="1"/>
</dbReference>
<evidence type="ECO:0000256" key="9">
    <source>
        <dbReference type="ARBA" id="ARBA00022989"/>
    </source>
</evidence>
<protein>
    <recommendedName>
        <fullName evidence="3">histidine kinase</fullName>
        <ecNumber evidence="3">2.7.13.3</ecNumber>
    </recommendedName>
</protein>
<keyword evidence="4" id="KW-1003">Cell membrane</keyword>
<reference evidence="14" key="1">
    <citation type="submission" date="2020-12" db="EMBL/GenBank/DDBJ databases">
        <title>Geomonas sp. Red875, isolated from river sediment.</title>
        <authorList>
            <person name="Xu Z."/>
            <person name="Zhang Z."/>
            <person name="Masuda Y."/>
            <person name="Itoh H."/>
            <person name="Senoo K."/>
        </authorList>
    </citation>
    <scope>NUCLEOTIDE SEQUENCE</scope>
    <source>
        <strain evidence="14">Red875</strain>
    </source>
</reference>
<dbReference type="SUPFAM" id="SSF47384">
    <property type="entry name" value="Homodimeric domain of signal transducing histidine kinase"/>
    <property type="match status" value="1"/>
</dbReference>
<dbReference type="SUPFAM" id="SSF55874">
    <property type="entry name" value="ATPase domain of HSP90 chaperone/DNA topoisomerase II/histidine kinase"/>
    <property type="match status" value="1"/>
</dbReference>
<dbReference type="InterPro" id="IPR003660">
    <property type="entry name" value="HAMP_dom"/>
</dbReference>
<dbReference type="Gene3D" id="6.10.340.10">
    <property type="match status" value="1"/>
</dbReference>
<dbReference type="PROSITE" id="PS50885">
    <property type="entry name" value="HAMP"/>
    <property type="match status" value="1"/>
</dbReference>
<keyword evidence="7 11" id="KW-0812">Transmembrane</keyword>
<gene>
    <name evidence="14" type="ORF">JFN93_20645</name>
</gene>
<name>A0A8J7M1Y2_9BACT</name>
<dbReference type="Gene3D" id="1.10.287.130">
    <property type="match status" value="1"/>
</dbReference>
<evidence type="ECO:0000259" key="13">
    <source>
        <dbReference type="PROSITE" id="PS50885"/>
    </source>
</evidence>
<evidence type="ECO:0000259" key="12">
    <source>
        <dbReference type="PROSITE" id="PS50109"/>
    </source>
</evidence>
<keyword evidence="5" id="KW-0597">Phosphoprotein</keyword>
<dbReference type="SMART" id="SM00388">
    <property type="entry name" value="HisKA"/>
    <property type="match status" value="1"/>
</dbReference>
<dbReference type="GO" id="GO:0000155">
    <property type="term" value="F:phosphorelay sensor kinase activity"/>
    <property type="evidence" value="ECO:0007669"/>
    <property type="project" value="InterPro"/>
</dbReference>
<evidence type="ECO:0000256" key="1">
    <source>
        <dbReference type="ARBA" id="ARBA00000085"/>
    </source>
</evidence>
<evidence type="ECO:0000256" key="8">
    <source>
        <dbReference type="ARBA" id="ARBA00022777"/>
    </source>
</evidence>